<name>A0A9N8DZ73_9STRA</name>
<evidence type="ECO:0008006" key="5">
    <source>
        <dbReference type="Google" id="ProtNLM"/>
    </source>
</evidence>
<dbReference type="AlphaFoldDB" id="A0A9N8DZ73"/>
<keyword evidence="2" id="KW-1133">Transmembrane helix</keyword>
<evidence type="ECO:0000313" key="3">
    <source>
        <dbReference type="EMBL" id="CAB9509834.1"/>
    </source>
</evidence>
<reference evidence="3" key="1">
    <citation type="submission" date="2020-06" db="EMBL/GenBank/DDBJ databases">
        <authorList>
            <consortium name="Plant Systems Biology data submission"/>
        </authorList>
    </citation>
    <scope>NUCLEOTIDE SEQUENCE</scope>
    <source>
        <strain evidence="3">D6</strain>
    </source>
</reference>
<proteinExistence type="predicted"/>
<evidence type="ECO:0000313" key="4">
    <source>
        <dbReference type="Proteomes" id="UP001153069"/>
    </source>
</evidence>
<evidence type="ECO:0000256" key="1">
    <source>
        <dbReference type="SAM" id="MobiDB-lite"/>
    </source>
</evidence>
<feature type="compositionally biased region" description="Basic and acidic residues" evidence="1">
    <location>
        <begin position="1"/>
        <end position="11"/>
    </location>
</feature>
<dbReference type="EMBL" id="CAICTM010000406">
    <property type="protein sequence ID" value="CAB9509834.1"/>
    <property type="molecule type" value="Genomic_DNA"/>
</dbReference>
<dbReference type="Proteomes" id="UP001153069">
    <property type="component" value="Unassembled WGS sequence"/>
</dbReference>
<keyword evidence="4" id="KW-1185">Reference proteome</keyword>
<protein>
    <recommendedName>
        <fullName evidence="5">Transmembrane protein</fullName>
    </recommendedName>
</protein>
<sequence length="95" mass="10686">MTSSKPSKDDIDSSNNSGQTVCLEDEPSFRPCMLQVRRLQSVDEEAVLKEEEEEVQHPCKRTFKPKYIVGAAFLVATIIFAVFMIGWMKNSTLAS</sequence>
<gene>
    <name evidence="3" type="ORF">SEMRO_407_G136620.1</name>
</gene>
<comment type="caution">
    <text evidence="3">The sequence shown here is derived from an EMBL/GenBank/DDBJ whole genome shotgun (WGS) entry which is preliminary data.</text>
</comment>
<accession>A0A9N8DZ73</accession>
<evidence type="ECO:0000256" key="2">
    <source>
        <dbReference type="SAM" id="Phobius"/>
    </source>
</evidence>
<feature type="region of interest" description="Disordered" evidence="1">
    <location>
        <begin position="1"/>
        <end position="22"/>
    </location>
</feature>
<organism evidence="3 4">
    <name type="scientific">Seminavis robusta</name>
    <dbReference type="NCBI Taxonomy" id="568900"/>
    <lineage>
        <taxon>Eukaryota</taxon>
        <taxon>Sar</taxon>
        <taxon>Stramenopiles</taxon>
        <taxon>Ochrophyta</taxon>
        <taxon>Bacillariophyta</taxon>
        <taxon>Bacillariophyceae</taxon>
        <taxon>Bacillariophycidae</taxon>
        <taxon>Naviculales</taxon>
        <taxon>Naviculaceae</taxon>
        <taxon>Seminavis</taxon>
    </lineage>
</organism>
<keyword evidence="2" id="KW-0812">Transmembrane</keyword>
<feature type="transmembrane region" description="Helical" evidence="2">
    <location>
        <begin position="67"/>
        <end position="88"/>
    </location>
</feature>
<keyword evidence="2" id="KW-0472">Membrane</keyword>